<name>E2B039_CAMFO</name>
<protein>
    <submittedName>
        <fullName evidence="1">Uncharacterized protein</fullName>
    </submittedName>
</protein>
<proteinExistence type="predicted"/>
<sequence length="429" mass="48362">MRRTEAVLRRALEESQNEKDIQCFPEDRSIGRWKWGRQNLAKPQTQKPEYTFPKVFDALSLSPSSTMSIRAQASANCECAANFKDFCFLLCNNIGMGFYIQINNSAQRHQYGRSMILKFEKTDICQRPFVHYAKESGKSGDPKKKIVGFAAILLKLNSALRKNLIALIRILVDSTKIKLINSDARRGCSSNTHNQRASVLFLALLLIQPENTNQIPIRTLDTRIKFPNPLDVPLNFHSSRNPPVPELLLHSSNRRLSPPVVVSSRSFPKQDVRIVYDETSVQEAYFYISKKRIEDADAIRIAEASWATKEKLLSLQDQLKYLGGCAKAGGPRIRNAVMILGRKLKEVFHINITPTSLWNYTPLKMEVQSSPMLAGNESPGKSRRSLAINSIKADLGENLDFGRAVGIGFSSRGIYNLKKKESKKFTPST</sequence>
<gene>
    <name evidence="1" type="ORF">EAG_02063</name>
</gene>
<evidence type="ECO:0000313" key="1">
    <source>
        <dbReference type="EMBL" id="EFN60950.1"/>
    </source>
</evidence>
<dbReference type="AlphaFoldDB" id="E2B039"/>
<dbReference type="InParanoid" id="E2B039"/>
<keyword evidence="2" id="KW-1185">Reference proteome</keyword>
<accession>E2B039</accession>
<reference evidence="1 2" key="1">
    <citation type="journal article" date="2010" name="Science">
        <title>Genomic comparison of the ants Camponotus floridanus and Harpegnathos saltator.</title>
        <authorList>
            <person name="Bonasio R."/>
            <person name="Zhang G."/>
            <person name="Ye C."/>
            <person name="Mutti N.S."/>
            <person name="Fang X."/>
            <person name="Qin N."/>
            <person name="Donahue G."/>
            <person name="Yang P."/>
            <person name="Li Q."/>
            <person name="Li C."/>
            <person name="Zhang P."/>
            <person name="Huang Z."/>
            <person name="Berger S.L."/>
            <person name="Reinberg D."/>
            <person name="Wang J."/>
            <person name="Liebig J."/>
        </authorList>
    </citation>
    <scope>NUCLEOTIDE SEQUENCE [LARGE SCALE GENOMIC DNA]</scope>
    <source>
        <strain evidence="2">C129</strain>
    </source>
</reference>
<evidence type="ECO:0000313" key="2">
    <source>
        <dbReference type="Proteomes" id="UP000000311"/>
    </source>
</evidence>
<dbReference type="EMBL" id="GL444376">
    <property type="protein sequence ID" value="EFN60950.1"/>
    <property type="molecule type" value="Genomic_DNA"/>
</dbReference>
<dbReference type="Proteomes" id="UP000000311">
    <property type="component" value="Unassembled WGS sequence"/>
</dbReference>
<organism evidence="2">
    <name type="scientific">Camponotus floridanus</name>
    <name type="common">Florida carpenter ant</name>
    <dbReference type="NCBI Taxonomy" id="104421"/>
    <lineage>
        <taxon>Eukaryota</taxon>
        <taxon>Metazoa</taxon>
        <taxon>Ecdysozoa</taxon>
        <taxon>Arthropoda</taxon>
        <taxon>Hexapoda</taxon>
        <taxon>Insecta</taxon>
        <taxon>Pterygota</taxon>
        <taxon>Neoptera</taxon>
        <taxon>Endopterygota</taxon>
        <taxon>Hymenoptera</taxon>
        <taxon>Apocrita</taxon>
        <taxon>Aculeata</taxon>
        <taxon>Formicoidea</taxon>
        <taxon>Formicidae</taxon>
        <taxon>Formicinae</taxon>
        <taxon>Camponotus</taxon>
    </lineage>
</organism>